<evidence type="ECO:0000313" key="3">
    <source>
        <dbReference type="Proteomes" id="UP000824469"/>
    </source>
</evidence>
<name>A0AA38BX16_TAXCH</name>
<dbReference type="EMBL" id="JAHRHJ020003813">
    <property type="protein sequence ID" value="KAH9290226.1"/>
    <property type="molecule type" value="Genomic_DNA"/>
</dbReference>
<sequence length="67" mass="7968">TYEVRMELAPQELEFLARVHDKDAKRSGKPSSKNVSEKVKKRDYDIRRPLVVVETLKNNFFKKIYEV</sequence>
<organism evidence="2 3">
    <name type="scientific">Taxus chinensis</name>
    <name type="common">Chinese yew</name>
    <name type="synonym">Taxus wallichiana var. chinensis</name>
    <dbReference type="NCBI Taxonomy" id="29808"/>
    <lineage>
        <taxon>Eukaryota</taxon>
        <taxon>Viridiplantae</taxon>
        <taxon>Streptophyta</taxon>
        <taxon>Embryophyta</taxon>
        <taxon>Tracheophyta</taxon>
        <taxon>Spermatophyta</taxon>
        <taxon>Pinopsida</taxon>
        <taxon>Pinidae</taxon>
        <taxon>Conifers II</taxon>
        <taxon>Cupressales</taxon>
        <taxon>Taxaceae</taxon>
        <taxon>Taxus</taxon>
    </lineage>
</organism>
<feature type="non-terminal residue" evidence="2">
    <location>
        <position position="67"/>
    </location>
</feature>
<proteinExistence type="predicted"/>
<feature type="region of interest" description="Disordered" evidence="1">
    <location>
        <begin position="20"/>
        <end position="40"/>
    </location>
</feature>
<protein>
    <submittedName>
        <fullName evidence="2">Uncharacterized protein</fullName>
    </submittedName>
</protein>
<gene>
    <name evidence="2" type="ORF">KI387_034343</name>
</gene>
<dbReference type="AlphaFoldDB" id="A0AA38BX16"/>
<accession>A0AA38BX16</accession>
<dbReference type="Proteomes" id="UP000824469">
    <property type="component" value="Unassembled WGS sequence"/>
</dbReference>
<keyword evidence="3" id="KW-1185">Reference proteome</keyword>
<feature type="non-terminal residue" evidence="2">
    <location>
        <position position="1"/>
    </location>
</feature>
<evidence type="ECO:0000256" key="1">
    <source>
        <dbReference type="SAM" id="MobiDB-lite"/>
    </source>
</evidence>
<comment type="caution">
    <text evidence="2">The sequence shown here is derived from an EMBL/GenBank/DDBJ whole genome shotgun (WGS) entry which is preliminary data.</text>
</comment>
<evidence type="ECO:0000313" key="2">
    <source>
        <dbReference type="EMBL" id="KAH9290226.1"/>
    </source>
</evidence>
<reference evidence="2 3" key="1">
    <citation type="journal article" date="2021" name="Nat. Plants">
        <title>The Taxus genome provides insights into paclitaxel biosynthesis.</title>
        <authorList>
            <person name="Xiong X."/>
            <person name="Gou J."/>
            <person name="Liao Q."/>
            <person name="Li Y."/>
            <person name="Zhou Q."/>
            <person name="Bi G."/>
            <person name="Li C."/>
            <person name="Du R."/>
            <person name="Wang X."/>
            <person name="Sun T."/>
            <person name="Guo L."/>
            <person name="Liang H."/>
            <person name="Lu P."/>
            <person name="Wu Y."/>
            <person name="Zhang Z."/>
            <person name="Ro D.K."/>
            <person name="Shang Y."/>
            <person name="Huang S."/>
            <person name="Yan J."/>
        </authorList>
    </citation>
    <scope>NUCLEOTIDE SEQUENCE [LARGE SCALE GENOMIC DNA]</scope>
    <source>
        <strain evidence="2">Ta-2019</strain>
    </source>
</reference>